<proteinExistence type="predicted"/>
<evidence type="ECO:0000313" key="4">
    <source>
        <dbReference type="RefSeq" id="XP_030375394.1"/>
    </source>
</evidence>
<feature type="chain" id="PRO_5026996245" evidence="2">
    <location>
        <begin position="23"/>
        <end position="332"/>
    </location>
</feature>
<feature type="region of interest" description="Disordered" evidence="1">
    <location>
        <begin position="145"/>
        <end position="182"/>
    </location>
</feature>
<dbReference type="AlphaFoldDB" id="A0A6J2THA8"/>
<evidence type="ECO:0000256" key="1">
    <source>
        <dbReference type="SAM" id="MobiDB-lite"/>
    </source>
</evidence>
<feature type="compositionally biased region" description="Polar residues" evidence="1">
    <location>
        <begin position="309"/>
        <end position="322"/>
    </location>
</feature>
<reference evidence="4" key="1">
    <citation type="submission" date="2025-08" db="UniProtKB">
        <authorList>
            <consortium name="RefSeq"/>
        </authorList>
    </citation>
    <scope>IDENTIFICATION</scope>
    <source>
        <strain evidence="4">11010-0011.00</strain>
        <tissue evidence="4">Whole body</tissue>
    </source>
</reference>
<protein>
    <submittedName>
        <fullName evidence="4">Immune-induced peptides</fullName>
    </submittedName>
</protein>
<organism evidence="3 4">
    <name type="scientific">Drosophila lebanonensis</name>
    <name type="common">Fruit fly</name>
    <name type="synonym">Scaptodrosophila lebanonensis</name>
    <dbReference type="NCBI Taxonomy" id="7225"/>
    <lineage>
        <taxon>Eukaryota</taxon>
        <taxon>Metazoa</taxon>
        <taxon>Ecdysozoa</taxon>
        <taxon>Arthropoda</taxon>
        <taxon>Hexapoda</taxon>
        <taxon>Insecta</taxon>
        <taxon>Pterygota</taxon>
        <taxon>Neoptera</taxon>
        <taxon>Endopterygota</taxon>
        <taxon>Diptera</taxon>
        <taxon>Brachycera</taxon>
        <taxon>Muscomorpha</taxon>
        <taxon>Ephydroidea</taxon>
        <taxon>Drosophilidae</taxon>
        <taxon>Scaptodrosophila</taxon>
    </lineage>
</organism>
<dbReference type="GeneID" id="115624710"/>
<gene>
    <name evidence="4" type="primary">LOC115624710</name>
</gene>
<dbReference type="RefSeq" id="XP_030375394.1">
    <property type="nucleotide sequence ID" value="XM_030519534.1"/>
</dbReference>
<dbReference type="Proteomes" id="UP000504634">
    <property type="component" value="Unplaced"/>
</dbReference>
<sequence>MRSFAILGLIAVCGLLCAVAEAQQNYDGRNGPHVFGTPGNQVYIRGQNEGPYNVPGVGGTFQNSPGRGEHVYTDERGNTFVNNRHAAGGAGGHSISGPDLRAHRGGLGAGGPNGGSPLGPGGITASRADGRTVGIPARGRRGLVSHNSRNRRQTFSVGRPDRRVDFSTGPGGSDFVVQRGRRDAFSVGRPDRRVDFSTGPGGSDYLVQRGRRDTFSVGRPDRRVDYSTGPGGSDFLVQRGRRDTFSVGRPDRRVDFSTGPGGSDYVVQRGRRSPQRVVGDNFAARGGGAGAWKDNGVSIWRRTDGRTVTTDANGNVITSGSPNGRGPQHYSG</sequence>
<accession>A0A6J2THA8</accession>
<keyword evidence="2" id="KW-0732">Signal</keyword>
<dbReference type="OrthoDB" id="7883374at2759"/>
<evidence type="ECO:0000313" key="3">
    <source>
        <dbReference type="Proteomes" id="UP000504634"/>
    </source>
</evidence>
<name>A0A6J2THA8_DROLE</name>
<evidence type="ECO:0000256" key="2">
    <source>
        <dbReference type="SAM" id="SignalP"/>
    </source>
</evidence>
<feature type="region of interest" description="Disordered" evidence="1">
    <location>
        <begin position="188"/>
        <end position="207"/>
    </location>
</feature>
<keyword evidence="3" id="KW-1185">Reference proteome</keyword>
<feature type="signal peptide" evidence="2">
    <location>
        <begin position="1"/>
        <end position="22"/>
    </location>
</feature>
<feature type="region of interest" description="Disordered" evidence="1">
    <location>
        <begin position="309"/>
        <end position="332"/>
    </location>
</feature>